<dbReference type="InterPro" id="IPR002563">
    <property type="entry name" value="Flavin_Rdtase-like_dom"/>
</dbReference>
<evidence type="ECO:0000256" key="2">
    <source>
        <dbReference type="ARBA" id="ARBA00023002"/>
    </source>
</evidence>
<dbReference type="AlphaFoldDB" id="A0A223RWL4"/>
<dbReference type="InterPro" id="IPR012349">
    <property type="entry name" value="Split_barrel_FMN-bd"/>
</dbReference>
<dbReference type="EMBL" id="CP022752">
    <property type="protein sequence ID" value="ASU80272.1"/>
    <property type="molecule type" value="Genomic_DNA"/>
</dbReference>
<dbReference type="GO" id="GO:0042602">
    <property type="term" value="F:riboflavin reductase (NADPH) activity"/>
    <property type="evidence" value="ECO:0007669"/>
    <property type="project" value="TreeGrafter"/>
</dbReference>
<dbReference type="Proteomes" id="UP000215043">
    <property type="component" value="Chromosome"/>
</dbReference>
<dbReference type="GO" id="GO:0010181">
    <property type="term" value="F:FMN binding"/>
    <property type="evidence" value="ECO:0007669"/>
    <property type="project" value="InterPro"/>
</dbReference>
<dbReference type="Gene3D" id="2.30.110.10">
    <property type="entry name" value="Electron Transport, Fmn-binding Protein, Chain A"/>
    <property type="match status" value="1"/>
</dbReference>
<accession>A0A223RWL4</accession>
<name>A0A223RWL4_9ACTN</name>
<evidence type="ECO:0000313" key="5">
    <source>
        <dbReference type="Proteomes" id="UP000215043"/>
    </source>
</evidence>
<dbReference type="Pfam" id="PF01613">
    <property type="entry name" value="Flavin_Reduct"/>
    <property type="match status" value="1"/>
</dbReference>
<organism evidence="4 5">
    <name type="scientific">Actinopolyspora erythraea</name>
    <dbReference type="NCBI Taxonomy" id="414996"/>
    <lineage>
        <taxon>Bacteria</taxon>
        <taxon>Bacillati</taxon>
        <taxon>Actinomycetota</taxon>
        <taxon>Actinomycetes</taxon>
        <taxon>Actinopolysporales</taxon>
        <taxon>Actinopolysporaceae</taxon>
        <taxon>Actinopolyspora</taxon>
    </lineage>
</organism>
<dbReference type="PANTHER" id="PTHR30466">
    <property type="entry name" value="FLAVIN REDUCTASE"/>
    <property type="match status" value="1"/>
</dbReference>
<keyword evidence="2" id="KW-0560">Oxidoreductase</keyword>
<dbReference type="OrthoDB" id="9792858at2"/>
<evidence type="ECO:0000313" key="4">
    <source>
        <dbReference type="EMBL" id="ASU80272.1"/>
    </source>
</evidence>
<reference evidence="4 5" key="1">
    <citation type="submission" date="2017-08" db="EMBL/GenBank/DDBJ databases">
        <title>The complete genome sequence of moderately halophilic actinomycete Actinopolyspora erythraea YIM 90600, the producer of novel erythromycin, novel actinopolysporins A-C and tubercidin.</title>
        <authorList>
            <person name="Yin M."/>
            <person name="Tang S."/>
        </authorList>
    </citation>
    <scope>NUCLEOTIDE SEQUENCE [LARGE SCALE GENOMIC DNA]</scope>
    <source>
        <strain evidence="4 5">YIM 90600</strain>
    </source>
</reference>
<evidence type="ECO:0000259" key="3">
    <source>
        <dbReference type="SMART" id="SM00903"/>
    </source>
</evidence>
<dbReference type="RefSeq" id="WP_084133819.1">
    <property type="nucleotide sequence ID" value="NZ_CP022752.1"/>
</dbReference>
<dbReference type="SUPFAM" id="SSF50475">
    <property type="entry name" value="FMN-binding split barrel"/>
    <property type="match status" value="1"/>
</dbReference>
<proteinExistence type="inferred from homology"/>
<gene>
    <name evidence="4" type="ORF">CDG81_20595</name>
</gene>
<feature type="domain" description="Flavin reductase like" evidence="3">
    <location>
        <begin position="27"/>
        <end position="171"/>
    </location>
</feature>
<evidence type="ECO:0000256" key="1">
    <source>
        <dbReference type="ARBA" id="ARBA00008898"/>
    </source>
</evidence>
<sequence length="175" mass="18998">MLEAASDTNHTTIADTEIPPHRFRTVLSRFATGVVAIAALDTDDRPIGFTINSFTSVSLEPPLVAYCVTHTSRSWPSIRAARRHCLTILADTQRSVCTRLAGKELNKFEGLRWSSSPTGLPILANSLAWLECSVAAEYPAGDHVIVVARVHHAESGDAEEPLVFFESGYGTFDAS</sequence>
<comment type="similarity">
    <text evidence="1">Belongs to the non-flavoprotein flavin reductase family.</text>
</comment>
<dbReference type="SMART" id="SM00903">
    <property type="entry name" value="Flavin_Reduct"/>
    <property type="match status" value="1"/>
</dbReference>
<dbReference type="KEGG" id="aey:CDG81_20595"/>
<dbReference type="PANTHER" id="PTHR30466:SF11">
    <property type="entry name" value="FLAVIN-DEPENDENT MONOOXYGENASE, REDUCTASE SUBUNIT HSAB"/>
    <property type="match status" value="1"/>
</dbReference>
<dbReference type="InterPro" id="IPR050268">
    <property type="entry name" value="NADH-dep_flavin_reductase"/>
</dbReference>
<protein>
    <submittedName>
        <fullName evidence="4">Flavin reductase</fullName>
    </submittedName>
</protein>